<reference evidence="2" key="2">
    <citation type="submission" date="2021-08" db="EMBL/GenBank/DDBJ databases">
        <authorList>
            <person name="Tani A."/>
            <person name="Ola A."/>
            <person name="Ogura Y."/>
            <person name="Katsura K."/>
            <person name="Hayashi T."/>
        </authorList>
    </citation>
    <scope>NUCLEOTIDE SEQUENCE</scope>
    <source>
        <strain evidence="2">DSM 19015</strain>
    </source>
</reference>
<organism evidence="2 3">
    <name type="scientific">Methylobacterium iners</name>
    <dbReference type="NCBI Taxonomy" id="418707"/>
    <lineage>
        <taxon>Bacteria</taxon>
        <taxon>Pseudomonadati</taxon>
        <taxon>Pseudomonadota</taxon>
        <taxon>Alphaproteobacteria</taxon>
        <taxon>Hyphomicrobiales</taxon>
        <taxon>Methylobacteriaceae</taxon>
        <taxon>Methylobacterium</taxon>
    </lineage>
</organism>
<dbReference type="EMBL" id="BPQP01000008">
    <property type="protein sequence ID" value="GJD93383.1"/>
    <property type="molecule type" value="Genomic_DNA"/>
</dbReference>
<comment type="caution">
    <text evidence="2">The sequence shown here is derived from an EMBL/GenBank/DDBJ whole genome shotgun (WGS) entry which is preliminary data.</text>
</comment>
<protein>
    <submittedName>
        <fullName evidence="2">Uncharacterized protein</fullName>
    </submittedName>
</protein>
<dbReference type="RefSeq" id="WP_238242591.1">
    <property type="nucleotide sequence ID" value="NZ_BPQP01000008.1"/>
</dbReference>
<proteinExistence type="predicted"/>
<sequence length="76" mass="8282">MSVLALIKAVVQLLGLVMSRANTERERGLGRTEAIAASLEQTVVTIRTAREVEAQAEAAHRADATDGAFDQEFRRD</sequence>
<accession>A0ABQ4RRH7</accession>
<evidence type="ECO:0000313" key="3">
    <source>
        <dbReference type="Proteomes" id="UP001055125"/>
    </source>
</evidence>
<evidence type="ECO:0000313" key="2">
    <source>
        <dbReference type="EMBL" id="GJD93383.1"/>
    </source>
</evidence>
<feature type="region of interest" description="Disordered" evidence="1">
    <location>
        <begin position="57"/>
        <end position="76"/>
    </location>
</feature>
<dbReference type="Proteomes" id="UP001055125">
    <property type="component" value="Unassembled WGS sequence"/>
</dbReference>
<reference evidence="2" key="1">
    <citation type="journal article" date="2021" name="Front. Microbiol.">
        <title>Comprehensive Comparative Genomics and Phenotyping of Methylobacterium Species.</title>
        <authorList>
            <person name="Alessa O."/>
            <person name="Ogura Y."/>
            <person name="Fujitani Y."/>
            <person name="Takami H."/>
            <person name="Hayashi T."/>
            <person name="Sahin N."/>
            <person name="Tani A."/>
        </authorList>
    </citation>
    <scope>NUCLEOTIDE SEQUENCE</scope>
    <source>
        <strain evidence="2">DSM 19015</strain>
    </source>
</reference>
<evidence type="ECO:0000256" key="1">
    <source>
        <dbReference type="SAM" id="MobiDB-lite"/>
    </source>
</evidence>
<name>A0ABQ4RRH7_9HYPH</name>
<gene>
    <name evidence="2" type="ORF">OCOJLMKI_0577</name>
</gene>
<keyword evidence="3" id="KW-1185">Reference proteome</keyword>